<dbReference type="PANTHER" id="PTHR47424:SF2">
    <property type="entry name" value="TRANSCRIPTION FACTOR DOMAIN-CONTAINING PROTEIN-RELATED"/>
    <property type="match status" value="1"/>
</dbReference>
<dbReference type="Pfam" id="PF04082">
    <property type="entry name" value="Fungal_trans"/>
    <property type="match status" value="1"/>
</dbReference>
<dbReference type="InterPro" id="IPR051127">
    <property type="entry name" value="Fungal_SecMet_Regulators"/>
</dbReference>
<organism evidence="6 7">
    <name type="scientific">Lachnellula suecica</name>
    <dbReference type="NCBI Taxonomy" id="602035"/>
    <lineage>
        <taxon>Eukaryota</taxon>
        <taxon>Fungi</taxon>
        <taxon>Dikarya</taxon>
        <taxon>Ascomycota</taxon>
        <taxon>Pezizomycotina</taxon>
        <taxon>Leotiomycetes</taxon>
        <taxon>Helotiales</taxon>
        <taxon>Lachnaceae</taxon>
        <taxon>Lachnellula</taxon>
    </lineage>
</organism>
<gene>
    <name evidence="6" type="primary">GAL4_1</name>
    <name evidence="6" type="ORF">LSUE1_G000516</name>
</gene>
<dbReference type="GO" id="GO:0000981">
    <property type="term" value="F:DNA-binding transcription factor activity, RNA polymerase II-specific"/>
    <property type="evidence" value="ECO:0007669"/>
    <property type="project" value="InterPro"/>
</dbReference>
<evidence type="ECO:0000256" key="3">
    <source>
        <dbReference type="ARBA" id="ARBA00023242"/>
    </source>
</evidence>
<dbReference type="AlphaFoldDB" id="A0A8T9CJG6"/>
<dbReference type="InterPro" id="IPR007219">
    <property type="entry name" value="XnlR_reg_dom"/>
</dbReference>
<feature type="compositionally biased region" description="Low complexity" evidence="4">
    <location>
        <begin position="108"/>
        <end position="122"/>
    </location>
</feature>
<sequence length="735" mass="81799">MSAATKGSEQSAQQLRAIVVMSSELICSFRNERARLIYAVYKCSGDAPACTYCRRTQRSCVYVDRPIRTPLTRKNLDAVEQKCERLTSLLRSLNPDVDIENLLKNGVPSASTPANNPSPKSPLLLDEASPGSSHEYEWHEAPLSTDDEQVHSLKDGMALLSTDPSSGYIGNGFRHVISCYALADDYVGSSAGSSMLQTIRSLLSLRGPLDEPTKNELSNLISKRQRSDSGVLMLEGDLTSSVITDGLIDAYFLLYNTSYPVLHNQLFRETYANRSSIPGNSSWQLILYTVLAIGHWVLSAGDDHADSPYYLAARSRMSAGMLESGTLAGVQAFLLMGNYLQKRDRPNTGYNMIGIAFRMALGLGLHREISPNDIEQNTLNKEIRRRVWWILYMVDSGFSITMGRPTTASDAFIDVRYPQNVDDSHLTSDELSSPLEPAVHRPTPYSAMIEQAKLAAVANKIYNEFLSAHISNAVISEELSHGFEEKLRLWRLALPEYFFDADCPSWFLGPRAVVLWKELNLRMILWRGGQRSYKTKSRSEMAVQKCLHVAIETVQAICNFCTSNGRLHQGLSWYAIYFLFQAVLVLDVGLLQAPEDALATTWKSAIEQARQCLTRLGTTNGAAIRCISVLNRIHTHHQTVASSSSREAVQTQDPELVGYADGTVSAGQGDYPMHQAYPADPALQLFLDGPPMNSLFDGLSGFPSTQEQQNFDYIPGDFYSMDDFDMSMNWNDNQF</sequence>
<evidence type="ECO:0000313" key="6">
    <source>
        <dbReference type="EMBL" id="TVY84637.1"/>
    </source>
</evidence>
<proteinExistence type="predicted"/>
<keyword evidence="2" id="KW-0804">Transcription</keyword>
<dbReference type="GO" id="GO:0006351">
    <property type="term" value="P:DNA-templated transcription"/>
    <property type="evidence" value="ECO:0007669"/>
    <property type="project" value="InterPro"/>
</dbReference>
<comment type="caution">
    <text evidence="6">The sequence shown here is derived from an EMBL/GenBank/DDBJ whole genome shotgun (WGS) entry which is preliminary data.</text>
</comment>
<dbReference type="GO" id="GO:0000435">
    <property type="term" value="P:positive regulation of transcription from RNA polymerase II promoter by galactose"/>
    <property type="evidence" value="ECO:0007669"/>
    <property type="project" value="TreeGrafter"/>
</dbReference>
<dbReference type="PANTHER" id="PTHR47424">
    <property type="entry name" value="REGULATORY PROTEIN GAL4"/>
    <property type="match status" value="1"/>
</dbReference>
<dbReference type="InterPro" id="IPR036864">
    <property type="entry name" value="Zn2-C6_fun-type_DNA-bd_sf"/>
</dbReference>
<name>A0A8T9CJG6_9HELO</name>
<evidence type="ECO:0000313" key="7">
    <source>
        <dbReference type="Proteomes" id="UP000469558"/>
    </source>
</evidence>
<feature type="region of interest" description="Disordered" evidence="4">
    <location>
        <begin position="104"/>
        <end position="137"/>
    </location>
</feature>
<evidence type="ECO:0000259" key="5">
    <source>
        <dbReference type="SMART" id="SM00906"/>
    </source>
</evidence>
<evidence type="ECO:0000256" key="2">
    <source>
        <dbReference type="ARBA" id="ARBA00023163"/>
    </source>
</evidence>
<keyword evidence="1" id="KW-0805">Transcription regulation</keyword>
<dbReference type="CDD" id="cd12148">
    <property type="entry name" value="fungal_TF_MHR"/>
    <property type="match status" value="1"/>
</dbReference>
<dbReference type="SMART" id="SM00906">
    <property type="entry name" value="Fungal_trans"/>
    <property type="match status" value="1"/>
</dbReference>
<dbReference type="EMBL" id="QGMK01000066">
    <property type="protein sequence ID" value="TVY84637.1"/>
    <property type="molecule type" value="Genomic_DNA"/>
</dbReference>
<keyword evidence="7" id="KW-1185">Reference proteome</keyword>
<dbReference type="GO" id="GO:0008270">
    <property type="term" value="F:zinc ion binding"/>
    <property type="evidence" value="ECO:0007669"/>
    <property type="project" value="InterPro"/>
</dbReference>
<reference evidence="6 7" key="1">
    <citation type="submission" date="2018-05" db="EMBL/GenBank/DDBJ databases">
        <title>Genome sequencing and assembly of the regulated plant pathogen Lachnellula willkommii and related sister species for the development of diagnostic species identification markers.</title>
        <authorList>
            <person name="Giroux E."/>
            <person name="Bilodeau G."/>
        </authorList>
    </citation>
    <scope>NUCLEOTIDE SEQUENCE [LARGE SCALE GENOMIC DNA]</scope>
    <source>
        <strain evidence="6 7">CBS 268.59</strain>
    </source>
</reference>
<dbReference type="Proteomes" id="UP000469558">
    <property type="component" value="Unassembled WGS sequence"/>
</dbReference>
<evidence type="ECO:0000256" key="4">
    <source>
        <dbReference type="SAM" id="MobiDB-lite"/>
    </source>
</evidence>
<keyword evidence="3" id="KW-0539">Nucleus</keyword>
<dbReference type="OrthoDB" id="2283488at2759"/>
<accession>A0A8T9CJG6</accession>
<dbReference type="GO" id="GO:0005634">
    <property type="term" value="C:nucleus"/>
    <property type="evidence" value="ECO:0007669"/>
    <property type="project" value="TreeGrafter"/>
</dbReference>
<evidence type="ECO:0000256" key="1">
    <source>
        <dbReference type="ARBA" id="ARBA00023015"/>
    </source>
</evidence>
<protein>
    <submittedName>
        <fullName evidence="6">Regulatory protein GAL4</fullName>
    </submittedName>
</protein>
<feature type="domain" description="Xylanolytic transcriptional activator regulatory" evidence="5">
    <location>
        <begin position="349"/>
        <end position="424"/>
    </location>
</feature>
<dbReference type="GO" id="GO:0000978">
    <property type="term" value="F:RNA polymerase II cis-regulatory region sequence-specific DNA binding"/>
    <property type="evidence" value="ECO:0007669"/>
    <property type="project" value="TreeGrafter"/>
</dbReference>
<dbReference type="Gene3D" id="4.10.240.10">
    <property type="entry name" value="Zn(2)-C6 fungal-type DNA-binding domain"/>
    <property type="match status" value="1"/>
</dbReference>